<keyword evidence="4" id="KW-0862">Zinc</keyword>
<feature type="region of interest" description="Disordered" evidence="10">
    <location>
        <begin position="548"/>
        <end position="590"/>
    </location>
</feature>
<dbReference type="Pfam" id="PF16495">
    <property type="entry name" value="SWIRM-assoc_1"/>
    <property type="match status" value="1"/>
</dbReference>
<evidence type="ECO:0000256" key="3">
    <source>
        <dbReference type="ARBA" id="ARBA00022771"/>
    </source>
</evidence>
<dbReference type="GO" id="GO:0003677">
    <property type="term" value="F:DNA binding"/>
    <property type="evidence" value="ECO:0007669"/>
    <property type="project" value="UniProtKB-KW"/>
</dbReference>
<evidence type="ECO:0000259" key="13">
    <source>
        <dbReference type="PROSITE" id="PS50934"/>
    </source>
</evidence>
<dbReference type="Proteomes" id="UP001642360">
    <property type="component" value="Unassembled WGS sequence"/>
</dbReference>
<dbReference type="PROSITE" id="PS50934">
    <property type="entry name" value="SWIRM"/>
    <property type="match status" value="1"/>
</dbReference>
<dbReference type="PROSITE" id="PS50090">
    <property type="entry name" value="MYB_LIKE"/>
    <property type="match status" value="1"/>
</dbReference>
<keyword evidence="16" id="KW-1185">Reference proteome</keyword>
<accession>A0ABC8TIE9</accession>
<gene>
    <name evidence="15" type="ORF">ILEXP_LOCUS38678</name>
</gene>
<feature type="compositionally biased region" description="Polar residues" evidence="10">
    <location>
        <begin position="548"/>
        <end position="559"/>
    </location>
</feature>
<dbReference type="InterPro" id="IPR017884">
    <property type="entry name" value="SANT_dom"/>
</dbReference>
<dbReference type="InterPro" id="IPR032451">
    <property type="entry name" value="SMARCC_C"/>
</dbReference>
<evidence type="ECO:0000256" key="4">
    <source>
        <dbReference type="ARBA" id="ARBA00022833"/>
    </source>
</evidence>
<evidence type="ECO:0000313" key="16">
    <source>
        <dbReference type="Proteomes" id="UP001642360"/>
    </source>
</evidence>
<dbReference type="Pfam" id="PF04433">
    <property type="entry name" value="SWIRM"/>
    <property type="match status" value="1"/>
</dbReference>
<feature type="compositionally biased region" description="Basic and acidic residues" evidence="10">
    <location>
        <begin position="560"/>
        <end position="569"/>
    </location>
</feature>
<feature type="domain" description="Myb-like" evidence="11">
    <location>
        <begin position="407"/>
        <end position="450"/>
    </location>
</feature>
<proteinExistence type="predicted"/>
<dbReference type="InterPro" id="IPR007526">
    <property type="entry name" value="SWIRM"/>
</dbReference>
<evidence type="ECO:0000259" key="12">
    <source>
        <dbReference type="PROSITE" id="PS50135"/>
    </source>
</evidence>
<feature type="domain" description="SANT" evidence="14">
    <location>
        <begin position="403"/>
        <end position="454"/>
    </location>
</feature>
<feature type="compositionally biased region" description="Basic and acidic residues" evidence="10">
    <location>
        <begin position="579"/>
        <end position="588"/>
    </location>
</feature>
<dbReference type="Gene3D" id="1.10.10.60">
    <property type="entry name" value="Homeodomain-like"/>
    <property type="match status" value="1"/>
</dbReference>
<evidence type="ECO:0000259" key="14">
    <source>
        <dbReference type="PROSITE" id="PS51293"/>
    </source>
</evidence>
<keyword evidence="1" id="KW-0217">Developmental protein</keyword>
<evidence type="ECO:0000256" key="1">
    <source>
        <dbReference type="ARBA" id="ARBA00022473"/>
    </source>
</evidence>
<keyword evidence="3 9" id="KW-0863">Zinc-finger</keyword>
<feature type="compositionally biased region" description="Basic residues" evidence="10">
    <location>
        <begin position="10"/>
        <end position="23"/>
    </location>
</feature>
<dbReference type="InterPro" id="IPR001005">
    <property type="entry name" value="SANT/Myb"/>
</dbReference>
<evidence type="ECO:0000256" key="10">
    <source>
        <dbReference type="SAM" id="MobiDB-lite"/>
    </source>
</evidence>
<evidence type="ECO:0008006" key="17">
    <source>
        <dbReference type="Google" id="ProtNLM"/>
    </source>
</evidence>
<dbReference type="PANTHER" id="PTHR12802">
    <property type="entry name" value="SWI/SNF COMPLEX-RELATED"/>
    <property type="match status" value="1"/>
</dbReference>
<dbReference type="GO" id="GO:0008270">
    <property type="term" value="F:zinc ion binding"/>
    <property type="evidence" value="ECO:0007669"/>
    <property type="project" value="UniProtKB-KW"/>
</dbReference>
<feature type="domain" description="ZZ-type" evidence="12">
    <location>
        <begin position="345"/>
        <end position="399"/>
    </location>
</feature>
<dbReference type="InterPro" id="IPR036388">
    <property type="entry name" value="WH-like_DNA-bd_sf"/>
</dbReference>
<dbReference type="Pfam" id="PF00249">
    <property type="entry name" value="Myb_DNA-binding"/>
    <property type="match status" value="1"/>
</dbReference>
<evidence type="ECO:0000256" key="6">
    <source>
        <dbReference type="ARBA" id="ARBA00023125"/>
    </source>
</evidence>
<dbReference type="PANTHER" id="PTHR12802:SF61">
    <property type="entry name" value="SWI_SNF COMPLEX SUBUNIT SWI3C"/>
    <property type="match status" value="1"/>
</dbReference>
<feature type="domain" description="SWIRM" evidence="13">
    <location>
        <begin position="182"/>
        <end position="280"/>
    </location>
</feature>
<dbReference type="PROSITE" id="PS51293">
    <property type="entry name" value="SANT"/>
    <property type="match status" value="1"/>
</dbReference>
<dbReference type="GO" id="GO:0005634">
    <property type="term" value="C:nucleus"/>
    <property type="evidence" value="ECO:0007669"/>
    <property type="project" value="UniProtKB-ARBA"/>
</dbReference>
<keyword evidence="5" id="KW-0805">Transcription regulation</keyword>
<organism evidence="15 16">
    <name type="scientific">Ilex paraguariensis</name>
    <name type="common">yerba mate</name>
    <dbReference type="NCBI Taxonomy" id="185542"/>
    <lineage>
        <taxon>Eukaryota</taxon>
        <taxon>Viridiplantae</taxon>
        <taxon>Streptophyta</taxon>
        <taxon>Embryophyta</taxon>
        <taxon>Tracheophyta</taxon>
        <taxon>Spermatophyta</taxon>
        <taxon>Magnoliopsida</taxon>
        <taxon>eudicotyledons</taxon>
        <taxon>Gunneridae</taxon>
        <taxon>Pentapetalae</taxon>
        <taxon>asterids</taxon>
        <taxon>campanulids</taxon>
        <taxon>Aquifoliales</taxon>
        <taxon>Aquifoliaceae</taxon>
        <taxon>Ilex</taxon>
    </lineage>
</organism>
<keyword evidence="8" id="KW-0539">Nucleus</keyword>
<keyword evidence="7" id="KW-0804">Transcription</keyword>
<keyword evidence="6" id="KW-0238">DNA-binding</keyword>
<evidence type="ECO:0000313" key="15">
    <source>
        <dbReference type="EMBL" id="CAK9169234.1"/>
    </source>
</evidence>
<feature type="compositionally biased region" description="Acidic residues" evidence="10">
    <location>
        <begin position="27"/>
        <end position="49"/>
    </location>
</feature>
<dbReference type="PROSITE" id="PS50135">
    <property type="entry name" value="ZF_ZZ_2"/>
    <property type="match status" value="1"/>
</dbReference>
<dbReference type="InterPro" id="IPR000433">
    <property type="entry name" value="Znf_ZZ"/>
</dbReference>
<comment type="caution">
    <text evidence="15">The sequence shown here is derived from an EMBL/GenBank/DDBJ whole genome shotgun (WGS) entry which is preliminary data.</text>
</comment>
<dbReference type="SUPFAM" id="SSF46689">
    <property type="entry name" value="Homeodomain-like"/>
    <property type="match status" value="2"/>
</dbReference>
<dbReference type="InterPro" id="IPR009057">
    <property type="entry name" value="Homeodomain-like_sf"/>
</dbReference>
<name>A0ABC8TIE9_9AQUA</name>
<dbReference type="EMBL" id="CAUOFW020005269">
    <property type="protein sequence ID" value="CAK9169234.1"/>
    <property type="molecule type" value="Genomic_DNA"/>
</dbReference>
<evidence type="ECO:0000259" key="11">
    <source>
        <dbReference type="PROSITE" id="PS50090"/>
    </source>
</evidence>
<dbReference type="SMART" id="SM00717">
    <property type="entry name" value="SANT"/>
    <property type="match status" value="1"/>
</dbReference>
<protein>
    <recommendedName>
        <fullName evidence="17">SWI/SNF complex subunit SWI3C</fullName>
    </recommendedName>
</protein>
<dbReference type="CDD" id="cd00167">
    <property type="entry name" value="SANT"/>
    <property type="match status" value="1"/>
</dbReference>
<evidence type="ECO:0000256" key="2">
    <source>
        <dbReference type="ARBA" id="ARBA00022723"/>
    </source>
</evidence>
<dbReference type="FunFam" id="1.10.10.60:FF:000014">
    <property type="entry name" value="SWI/SNF complex subunit SMARCC2 isoform C"/>
    <property type="match status" value="1"/>
</dbReference>
<dbReference type="AlphaFoldDB" id="A0ABC8TIE9"/>
<sequence>MLASSSENRHKWRKRKREPRNRKPQNDEVEDEEEDDEEDNIEQQVDEDPNQLGPNGNKPSDLAQVVREREVLSDGGVRISDFPRVVKHAVNRPHSSVLNIVAMERANQCGESKPQNQQSRVILENVSYGQLQASSVVPVDSPALLAVEEREDGANLAPSYVIRPPAIMEGCGVVKRFGSRVLIVPMHADWFSPTTVHRLERQVVPHFFSGKSVDHVPEKYMECRNCIVAKYMENPEKRLSLADCQGLMVGVDLDDLTRIVRFLDHWGIINYCAAARHCEPQNDGMYLSEDSNGDLRVPAAALKSIDSLIRFEKPKCRLKAADVYPELRCNGDQDSDLDNSIRERLSENRCNYCCRPLPNVYYQSQKEVEVLLCLDCFHEGRFVTGHSSLDFTRVNVMKDYGDLDVESWTDQETLLLLEAMELHNDNWNEIAEHVGTKSKAQCILQFIRLPADDPPLENIEISKTLVSSNLSSREDCGRAHSSSNGDLAGSNLQDSDSDSMVPFAHCGNPVMSLVSFLASAVGPRVAAACAHACLAVLSEADGVAASRNNAQMDGSGTNTERIRGREGGPHGEITNSNQQKEESLEGQHEANVAPLSTEKVHAAVKSGLAAAATKAKLFADHEEREIQRLSANIINHQLKRLELKLKQFAEVETLLMKECEQVDRARQRIAAERALIISSHFGPAGVTRPMGLPGIGPAMSHNNTGNNRQQVVSGSPSQPFISGYGNNQPIHPHMSLMSQQTMYGLGPRLPLSAIHPSSSTPPTAMFNAAANSQPAISHPLLRSVSGAKSGLG</sequence>
<feature type="compositionally biased region" description="Polar residues" evidence="10">
    <location>
        <begin position="480"/>
        <end position="493"/>
    </location>
</feature>
<keyword evidence="2" id="KW-0479">Metal-binding</keyword>
<evidence type="ECO:0000256" key="7">
    <source>
        <dbReference type="ARBA" id="ARBA00023163"/>
    </source>
</evidence>
<dbReference type="FunFam" id="1.10.10.10:FF:000020">
    <property type="entry name" value="SWI/SNF complex subunit SMARCC2 isoform c"/>
    <property type="match status" value="1"/>
</dbReference>
<evidence type="ECO:0000256" key="9">
    <source>
        <dbReference type="PROSITE-ProRule" id="PRU00228"/>
    </source>
</evidence>
<feature type="region of interest" description="Disordered" evidence="10">
    <location>
        <begin position="473"/>
        <end position="493"/>
    </location>
</feature>
<reference evidence="15 16" key="1">
    <citation type="submission" date="2024-02" db="EMBL/GenBank/DDBJ databases">
        <authorList>
            <person name="Vignale AGUSTIN F."/>
            <person name="Sosa J E."/>
            <person name="Modenutti C."/>
        </authorList>
    </citation>
    <scope>NUCLEOTIDE SEQUENCE [LARGE SCALE GENOMIC DNA]</scope>
</reference>
<evidence type="ECO:0000256" key="5">
    <source>
        <dbReference type="ARBA" id="ARBA00023015"/>
    </source>
</evidence>
<evidence type="ECO:0000256" key="8">
    <source>
        <dbReference type="ARBA" id="ARBA00023242"/>
    </source>
</evidence>
<feature type="region of interest" description="Disordered" evidence="10">
    <location>
        <begin position="1"/>
        <end position="63"/>
    </location>
</feature>
<dbReference type="Gene3D" id="1.10.10.10">
    <property type="entry name" value="Winged helix-like DNA-binding domain superfamily/Winged helix DNA-binding domain"/>
    <property type="match status" value="1"/>
</dbReference>